<protein>
    <recommendedName>
        <fullName evidence="1">Bacterial transcriptional activator domain-containing protein</fullName>
    </recommendedName>
</protein>
<dbReference type="InterPro" id="IPR036388">
    <property type="entry name" value="WH-like_DNA-bd_sf"/>
</dbReference>
<dbReference type="Proteomes" id="UP000481033">
    <property type="component" value="Unassembled WGS sequence"/>
</dbReference>
<accession>A0A6M0RP28</accession>
<evidence type="ECO:0000313" key="2">
    <source>
        <dbReference type="EMBL" id="NEZ57926.1"/>
    </source>
</evidence>
<organism evidence="2 3">
    <name type="scientific">Adonisia turfae CCMR0081</name>
    <dbReference type="NCBI Taxonomy" id="2292702"/>
    <lineage>
        <taxon>Bacteria</taxon>
        <taxon>Bacillati</taxon>
        <taxon>Cyanobacteriota</taxon>
        <taxon>Adonisia</taxon>
        <taxon>Adonisia turfae</taxon>
    </lineage>
</organism>
<sequence>MTFLVSRITQNCIQVGQHQQWSTYRSFIQFEVIVHSLWGDIDMSTWTVKLLGEFQIKDSTNVTKSLTTPEAIRLLAYLLYFHQKTHPCVKLAEILWPDVSLEERRQRLQIALNALSQEFFTAKEPVIICQGNKLKLNIRHFDVDILNVKTLIQQANHCSTPQQKLIYLQQVIQQDYGIFLSRFEDNWILSERQHLHTLYLAVLHQLVKVCLQLRKLSAATAYAHLAVSTEPYSERTHLDLIKVYVARGYYASAKQQYEELKHIFNQELKRPVSKFSTDLVQKIGLYQTTAMVTH</sequence>
<reference evidence="2 3" key="1">
    <citation type="journal article" date="2020" name="Microb. Ecol.">
        <title>Ecogenomics of the Marine Benthic Filamentous Cyanobacterium Adonisia.</title>
        <authorList>
            <person name="Walter J.M."/>
            <person name="Coutinho F.H."/>
            <person name="Leomil L."/>
            <person name="Hargreaves P.I."/>
            <person name="Campeao M.E."/>
            <person name="Vieira V.V."/>
            <person name="Silva B.S."/>
            <person name="Fistarol G.O."/>
            <person name="Salomon P.S."/>
            <person name="Sawabe T."/>
            <person name="Mino S."/>
            <person name="Hosokawa M."/>
            <person name="Miyashita H."/>
            <person name="Maruyama F."/>
            <person name="van Verk M.C."/>
            <person name="Dutilh B.E."/>
            <person name="Thompson C.C."/>
            <person name="Thompson F.L."/>
        </authorList>
    </citation>
    <scope>NUCLEOTIDE SEQUENCE [LARGE SCALE GENOMIC DNA]</scope>
    <source>
        <strain evidence="2 3">CCMR0081</strain>
    </source>
</reference>
<dbReference type="Gene3D" id="1.10.10.10">
    <property type="entry name" value="Winged helix-like DNA-binding domain superfamily/Winged helix DNA-binding domain"/>
    <property type="match status" value="1"/>
</dbReference>
<dbReference type="InterPro" id="IPR005158">
    <property type="entry name" value="BTAD"/>
</dbReference>
<proteinExistence type="predicted"/>
<evidence type="ECO:0000259" key="1">
    <source>
        <dbReference type="SMART" id="SM01043"/>
    </source>
</evidence>
<keyword evidence="3" id="KW-1185">Reference proteome</keyword>
<dbReference type="AlphaFoldDB" id="A0A6M0RP28"/>
<dbReference type="Pfam" id="PF03704">
    <property type="entry name" value="BTAD"/>
    <property type="match status" value="1"/>
</dbReference>
<dbReference type="PANTHER" id="PTHR35807">
    <property type="entry name" value="TRANSCRIPTIONAL REGULATOR REDD-RELATED"/>
    <property type="match status" value="1"/>
</dbReference>
<dbReference type="InterPro" id="IPR011990">
    <property type="entry name" value="TPR-like_helical_dom_sf"/>
</dbReference>
<dbReference type="EMBL" id="QXHD01000004">
    <property type="protein sequence ID" value="NEZ57926.1"/>
    <property type="molecule type" value="Genomic_DNA"/>
</dbReference>
<dbReference type="Gene3D" id="1.25.40.10">
    <property type="entry name" value="Tetratricopeptide repeat domain"/>
    <property type="match status" value="1"/>
</dbReference>
<feature type="domain" description="Bacterial transcriptional activator" evidence="1">
    <location>
        <begin position="143"/>
        <end position="284"/>
    </location>
</feature>
<dbReference type="SMART" id="SM01043">
    <property type="entry name" value="BTAD"/>
    <property type="match status" value="1"/>
</dbReference>
<gene>
    <name evidence="2" type="ORF">DXZ20_20220</name>
</gene>
<dbReference type="InterPro" id="IPR051677">
    <property type="entry name" value="AfsR-DnrI-RedD_regulator"/>
</dbReference>
<name>A0A6M0RP28_9CYAN</name>
<comment type="caution">
    <text evidence="2">The sequence shown here is derived from an EMBL/GenBank/DDBJ whole genome shotgun (WGS) entry which is preliminary data.</text>
</comment>
<evidence type="ECO:0000313" key="3">
    <source>
        <dbReference type="Proteomes" id="UP000481033"/>
    </source>
</evidence>
<dbReference type="SUPFAM" id="SSF48452">
    <property type="entry name" value="TPR-like"/>
    <property type="match status" value="1"/>
</dbReference>